<reference evidence="1 2" key="1">
    <citation type="submission" date="2018-09" db="EMBL/GenBank/DDBJ databases">
        <title>Micromonospora sp. nov. MS1-9, isolated from a root of Musa sp.</title>
        <authorList>
            <person name="Kuncharoen N."/>
            <person name="Kudo T."/>
            <person name="Ohkuma M."/>
            <person name="Yuki M."/>
            <person name="Tanasupawat S."/>
        </authorList>
    </citation>
    <scope>NUCLEOTIDE SEQUENCE [LARGE SCALE GENOMIC DNA]</scope>
    <source>
        <strain evidence="1 2">NGC1-4</strain>
    </source>
</reference>
<evidence type="ECO:0008006" key="3">
    <source>
        <dbReference type="Google" id="ProtNLM"/>
    </source>
</evidence>
<comment type="caution">
    <text evidence="1">The sequence shown here is derived from an EMBL/GenBank/DDBJ whole genome shotgun (WGS) entry which is preliminary data.</text>
</comment>
<dbReference type="EMBL" id="RAZS01000008">
    <property type="protein sequence ID" value="RKN16540.1"/>
    <property type="molecule type" value="Genomic_DNA"/>
</dbReference>
<evidence type="ECO:0000313" key="1">
    <source>
        <dbReference type="EMBL" id="RKN16540.1"/>
    </source>
</evidence>
<sequence>MQVSRSAQVAYETLTDLGFTKVTFGLQDDDDKVVLFPPNWTVAKQRAKAGVLVRTGKTIVLTCTKEG</sequence>
<keyword evidence="2" id="KW-1185">Reference proteome</keyword>
<name>A0ABX9R1L7_9ACTN</name>
<protein>
    <recommendedName>
        <fullName evidence="3">PASTA domain-containing protein</fullName>
    </recommendedName>
</protein>
<dbReference type="Proteomes" id="UP000271548">
    <property type="component" value="Unassembled WGS sequence"/>
</dbReference>
<dbReference type="RefSeq" id="WP_120680851.1">
    <property type="nucleotide sequence ID" value="NZ_RAZS01000008.1"/>
</dbReference>
<dbReference type="Gene3D" id="3.30.10.20">
    <property type="match status" value="1"/>
</dbReference>
<evidence type="ECO:0000313" key="2">
    <source>
        <dbReference type="Proteomes" id="UP000271548"/>
    </source>
</evidence>
<gene>
    <name evidence="1" type="ORF">D7147_22500</name>
</gene>
<proteinExistence type="predicted"/>
<accession>A0ABX9R1L7</accession>
<organism evidence="1 2">
    <name type="scientific">Micromonospora musae</name>
    <dbReference type="NCBI Taxonomy" id="1894970"/>
    <lineage>
        <taxon>Bacteria</taxon>
        <taxon>Bacillati</taxon>
        <taxon>Actinomycetota</taxon>
        <taxon>Actinomycetes</taxon>
        <taxon>Micromonosporales</taxon>
        <taxon>Micromonosporaceae</taxon>
        <taxon>Micromonospora</taxon>
    </lineage>
</organism>